<evidence type="ECO:0000313" key="3">
    <source>
        <dbReference type="EnsemblPlants" id="LPERR02G12380.1"/>
    </source>
</evidence>
<feature type="region of interest" description="Disordered" evidence="2">
    <location>
        <begin position="1"/>
        <end position="23"/>
    </location>
</feature>
<reference evidence="3" key="3">
    <citation type="submission" date="2015-04" db="UniProtKB">
        <authorList>
            <consortium name="EnsemblPlants"/>
        </authorList>
    </citation>
    <scope>IDENTIFICATION</scope>
</reference>
<feature type="region of interest" description="Disordered" evidence="2">
    <location>
        <begin position="66"/>
        <end position="90"/>
    </location>
</feature>
<dbReference type="Proteomes" id="UP000032180">
    <property type="component" value="Chromosome 2"/>
</dbReference>
<protein>
    <submittedName>
        <fullName evidence="3">Uncharacterized protein</fullName>
    </submittedName>
</protein>
<accession>A0A0D9VFL4</accession>
<proteinExistence type="predicted"/>
<dbReference type="EnsemblPlants" id="LPERR02G12380.1">
    <property type="protein sequence ID" value="LPERR02G12380.1"/>
    <property type="gene ID" value="LPERR02G12380"/>
</dbReference>
<reference evidence="4" key="2">
    <citation type="submission" date="2013-12" db="EMBL/GenBank/DDBJ databases">
        <authorList>
            <person name="Yu Y."/>
            <person name="Lee S."/>
            <person name="de Baynast K."/>
            <person name="Wissotski M."/>
            <person name="Liu L."/>
            <person name="Talag J."/>
            <person name="Goicoechea J."/>
            <person name="Angelova A."/>
            <person name="Jetty R."/>
            <person name="Kudrna D."/>
            <person name="Golser W."/>
            <person name="Rivera L."/>
            <person name="Zhang J."/>
            <person name="Wing R."/>
        </authorList>
    </citation>
    <scope>NUCLEOTIDE SEQUENCE</scope>
</reference>
<evidence type="ECO:0000256" key="1">
    <source>
        <dbReference type="SAM" id="Coils"/>
    </source>
</evidence>
<reference evidence="3 4" key="1">
    <citation type="submission" date="2012-08" db="EMBL/GenBank/DDBJ databases">
        <title>Oryza genome evolution.</title>
        <authorList>
            <person name="Wing R.A."/>
        </authorList>
    </citation>
    <scope>NUCLEOTIDE SEQUENCE</scope>
</reference>
<evidence type="ECO:0000256" key="2">
    <source>
        <dbReference type="SAM" id="MobiDB-lite"/>
    </source>
</evidence>
<name>A0A0D9VFL4_9ORYZ</name>
<keyword evidence="4" id="KW-1185">Reference proteome</keyword>
<evidence type="ECO:0000313" key="4">
    <source>
        <dbReference type="Proteomes" id="UP000032180"/>
    </source>
</evidence>
<dbReference type="AlphaFoldDB" id="A0A0D9VFL4"/>
<sequence>MPTGFQLESVDGDVPSTTLPPSPQVTAMEVCPAAAQVTTSSTITSPAAATPSPALALTTTVDVPSANKGKQVQSSPMAIEPSAGSDNERTASDEIIGWRHGPELDQVLILDRIEDQKNMTILIQLMAKSSDLVLKVVKNSSTKDTLLERIAPLAEKADQAQEELAILRNEIAGYRKIRNEFKDKLRDFLGHDPALFEAKKQAEEQVQKLQAELTQLRDKNEELIKAKDLDEKKLTHAINLNVKSHEQANYYKDKSETLSKKPEVQT</sequence>
<organism evidence="3 4">
    <name type="scientific">Leersia perrieri</name>
    <dbReference type="NCBI Taxonomy" id="77586"/>
    <lineage>
        <taxon>Eukaryota</taxon>
        <taxon>Viridiplantae</taxon>
        <taxon>Streptophyta</taxon>
        <taxon>Embryophyta</taxon>
        <taxon>Tracheophyta</taxon>
        <taxon>Spermatophyta</taxon>
        <taxon>Magnoliopsida</taxon>
        <taxon>Liliopsida</taxon>
        <taxon>Poales</taxon>
        <taxon>Poaceae</taxon>
        <taxon>BOP clade</taxon>
        <taxon>Oryzoideae</taxon>
        <taxon>Oryzeae</taxon>
        <taxon>Oryzinae</taxon>
        <taxon>Leersia</taxon>
    </lineage>
</organism>
<keyword evidence="1" id="KW-0175">Coiled coil</keyword>
<feature type="coiled-coil region" evidence="1">
    <location>
        <begin position="143"/>
        <end position="233"/>
    </location>
</feature>
<dbReference type="HOGENOM" id="CLU_036755_1_0_1"/>
<dbReference type="Gramene" id="LPERR02G12380.1">
    <property type="protein sequence ID" value="LPERR02G12380.1"/>
    <property type="gene ID" value="LPERR02G12380"/>
</dbReference>